<name>A0A4R0NHV4_9SPHI</name>
<dbReference type="InterPro" id="IPR036388">
    <property type="entry name" value="WH-like_DNA-bd_sf"/>
</dbReference>
<dbReference type="AlphaFoldDB" id="A0A4R0NHV4"/>
<keyword evidence="3" id="KW-0804">Transcription</keyword>
<feature type="domain" description="HTH gntR-type" evidence="4">
    <location>
        <begin position="18"/>
        <end position="86"/>
    </location>
</feature>
<gene>
    <name evidence="5" type="ORF">EZ437_17420</name>
</gene>
<evidence type="ECO:0000313" key="5">
    <source>
        <dbReference type="EMBL" id="TCC98922.1"/>
    </source>
</evidence>
<dbReference type="CDD" id="cd07377">
    <property type="entry name" value="WHTH_GntR"/>
    <property type="match status" value="1"/>
</dbReference>
<evidence type="ECO:0000256" key="3">
    <source>
        <dbReference type="ARBA" id="ARBA00023163"/>
    </source>
</evidence>
<dbReference type="Gene3D" id="3.40.50.2300">
    <property type="match status" value="2"/>
</dbReference>
<dbReference type="PROSITE" id="PS50949">
    <property type="entry name" value="HTH_GNTR"/>
    <property type="match status" value="1"/>
</dbReference>
<keyword evidence="1" id="KW-0805">Transcription regulation</keyword>
<keyword evidence="2" id="KW-0238">DNA-binding</keyword>
<comment type="caution">
    <text evidence="5">The sequence shown here is derived from an EMBL/GenBank/DDBJ whole genome shotgun (WGS) entry which is preliminary data.</text>
</comment>
<protein>
    <submittedName>
        <fullName evidence="5">GntR family transcriptional regulator</fullName>
    </submittedName>
</protein>
<organism evidence="5 6">
    <name type="scientific">Pedobacter psychroterrae</name>
    <dbReference type="NCBI Taxonomy" id="2530453"/>
    <lineage>
        <taxon>Bacteria</taxon>
        <taxon>Pseudomonadati</taxon>
        <taxon>Bacteroidota</taxon>
        <taxon>Sphingobacteriia</taxon>
        <taxon>Sphingobacteriales</taxon>
        <taxon>Sphingobacteriaceae</taxon>
        <taxon>Pedobacter</taxon>
    </lineage>
</organism>
<dbReference type="OrthoDB" id="742238at2"/>
<dbReference type="SUPFAM" id="SSF46785">
    <property type="entry name" value="Winged helix' DNA-binding domain"/>
    <property type="match status" value="1"/>
</dbReference>
<dbReference type="GO" id="GO:0003677">
    <property type="term" value="F:DNA binding"/>
    <property type="evidence" value="ECO:0007669"/>
    <property type="project" value="UniProtKB-KW"/>
</dbReference>
<dbReference type="Proteomes" id="UP000293347">
    <property type="component" value="Unassembled WGS sequence"/>
</dbReference>
<dbReference type="SUPFAM" id="SSF53822">
    <property type="entry name" value="Periplasmic binding protein-like I"/>
    <property type="match status" value="1"/>
</dbReference>
<dbReference type="InterPro" id="IPR000524">
    <property type="entry name" value="Tscrpt_reg_HTH_GntR"/>
</dbReference>
<proteinExistence type="predicted"/>
<dbReference type="InterPro" id="IPR036390">
    <property type="entry name" value="WH_DNA-bd_sf"/>
</dbReference>
<dbReference type="PANTHER" id="PTHR38445">
    <property type="entry name" value="HTH-TYPE TRANSCRIPTIONAL REPRESSOR YTRA"/>
    <property type="match status" value="1"/>
</dbReference>
<evidence type="ECO:0000256" key="1">
    <source>
        <dbReference type="ARBA" id="ARBA00023015"/>
    </source>
</evidence>
<dbReference type="Pfam" id="PF00392">
    <property type="entry name" value="GntR"/>
    <property type="match status" value="1"/>
</dbReference>
<reference evidence="5 6" key="1">
    <citation type="submission" date="2019-02" db="EMBL/GenBank/DDBJ databases">
        <title>Pedobacter sp. RP-1-14 sp. nov., isolated from Arctic soil.</title>
        <authorList>
            <person name="Dahal R.H."/>
        </authorList>
    </citation>
    <scope>NUCLEOTIDE SEQUENCE [LARGE SCALE GENOMIC DNA]</scope>
    <source>
        <strain evidence="5 6">RP-1-14</strain>
    </source>
</reference>
<dbReference type="GO" id="GO:0003700">
    <property type="term" value="F:DNA-binding transcription factor activity"/>
    <property type="evidence" value="ECO:0007669"/>
    <property type="project" value="InterPro"/>
</dbReference>
<dbReference type="InterPro" id="IPR028082">
    <property type="entry name" value="Peripla_BP_I"/>
</dbReference>
<dbReference type="PANTHER" id="PTHR38445:SF10">
    <property type="entry name" value="GNTR-FAMILY TRANSCRIPTIONAL REGULATOR"/>
    <property type="match status" value="1"/>
</dbReference>
<dbReference type="RefSeq" id="WP_131597353.1">
    <property type="nucleotide sequence ID" value="NZ_SJSL01000006.1"/>
</dbReference>
<dbReference type="EMBL" id="SJSL01000006">
    <property type="protein sequence ID" value="TCC98922.1"/>
    <property type="molecule type" value="Genomic_DNA"/>
</dbReference>
<dbReference type="Gene3D" id="1.10.10.10">
    <property type="entry name" value="Winged helix-like DNA-binding domain superfamily/Winged helix DNA-binding domain"/>
    <property type="match status" value="1"/>
</dbReference>
<evidence type="ECO:0000256" key="2">
    <source>
        <dbReference type="ARBA" id="ARBA00023125"/>
    </source>
</evidence>
<evidence type="ECO:0000313" key="6">
    <source>
        <dbReference type="Proteomes" id="UP000293347"/>
    </source>
</evidence>
<sequence length="343" mass="39397">MKKTSFFDFIVIDGDSATPKYLQLSSAIIKTIEQGKLKKNDLLPSINELSYKLEISRDTAEKGYKYLKNIGVINSVPGKGYYITNTEFKRKLKVFLLFNKLSSHKKIVYDAFIAALGDEVSVDFYIYNNDFTLFKKFLTNQKEDYSHYVIIPHFIEGEEYAQEIINTIPKEKLILLDKRIAGVEGEYAAAYENFEKNIYDALEQALSHLSKYHTLKIIFPDKSYFPKEILRGFHRFCQQYAFSHKVVSNISAEAIAEGEVFISLMEDDLVILIERIIGMKLKVGKDVGVISYNETPLKKIILNGITTISTDFKFMGTIAANLILDNSRRHVEVPFYYTKRASL</sequence>
<keyword evidence="6" id="KW-1185">Reference proteome</keyword>
<accession>A0A4R0NHV4</accession>
<evidence type="ECO:0000259" key="4">
    <source>
        <dbReference type="PROSITE" id="PS50949"/>
    </source>
</evidence>
<dbReference type="SMART" id="SM00345">
    <property type="entry name" value="HTH_GNTR"/>
    <property type="match status" value="1"/>
</dbReference>